<dbReference type="Gene3D" id="2.60.40.10">
    <property type="entry name" value="Immunoglobulins"/>
    <property type="match status" value="1"/>
</dbReference>
<dbReference type="Pfam" id="PF01833">
    <property type="entry name" value="TIG"/>
    <property type="match status" value="1"/>
</dbReference>
<evidence type="ECO:0000256" key="1">
    <source>
        <dbReference type="SAM" id="MobiDB-lite"/>
    </source>
</evidence>
<protein>
    <submittedName>
        <fullName evidence="3">Cell surface receptor IPT/TIG domain protein</fullName>
    </submittedName>
</protein>
<dbReference type="SMART" id="SM00429">
    <property type="entry name" value="IPT"/>
    <property type="match status" value="1"/>
</dbReference>
<evidence type="ECO:0000313" key="3">
    <source>
        <dbReference type="EMBL" id="EQD42954.1"/>
    </source>
</evidence>
<dbReference type="InterPro" id="IPR013783">
    <property type="entry name" value="Ig-like_fold"/>
</dbReference>
<dbReference type="InterPro" id="IPR002909">
    <property type="entry name" value="IPT_dom"/>
</dbReference>
<name>T1AQE9_9ZZZZ</name>
<feature type="region of interest" description="Disordered" evidence="1">
    <location>
        <begin position="54"/>
        <end position="77"/>
    </location>
</feature>
<dbReference type="InterPro" id="IPR014756">
    <property type="entry name" value="Ig_E-set"/>
</dbReference>
<feature type="compositionally biased region" description="Low complexity" evidence="1">
    <location>
        <begin position="67"/>
        <end position="77"/>
    </location>
</feature>
<reference evidence="3" key="1">
    <citation type="submission" date="2013-08" db="EMBL/GenBank/DDBJ databases">
        <authorList>
            <person name="Mendez C."/>
            <person name="Richter M."/>
            <person name="Ferrer M."/>
            <person name="Sanchez J."/>
        </authorList>
    </citation>
    <scope>NUCLEOTIDE SEQUENCE</scope>
</reference>
<keyword evidence="3" id="KW-0675">Receptor</keyword>
<dbReference type="CDD" id="cd00102">
    <property type="entry name" value="IPT"/>
    <property type="match status" value="1"/>
</dbReference>
<sequence>MADSYAAPYGTVFKIVSAGSISGTFANAAQNAVLTAGGRKLLVGYAANDVTLTDVTNAPPPPPPSGPVVSGISPAAGSTGGGTSVTITGTGFTGATAVAFGGTQAASFKVVSDTDITAVSPAGISGLVDVEVTTPSGTSAAVAADQFSYRADFSGVAPSRICDTRAGNPSGLLGGAAQCNGRTLAANTPLTVNVGGLGGVPGTGVSAVV</sequence>
<proteinExistence type="predicted"/>
<organism evidence="3">
    <name type="scientific">mine drainage metagenome</name>
    <dbReference type="NCBI Taxonomy" id="410659"/>
    <lineage>
        <taxon>unclassified sequences</taxon>
        <taxon>metagenomes</taxon>
        <taxon>ecological metagenomes</taxon>
    </lineage>
</organism>
<accession>T1AQE9</accession>
<gene>
    <name evidence="3" type="ORF">B1A_15706</name>
</gene>
<feature type="non-terminal residue" evidence="3">
    <location>
        <position position="209"/>
    </location>
</feature>
<reference evidence="3" key="2">
    <citation type="journal article" date="2014" name="ISME J.">
        <title>Microbial stratification in low pH oxic and suboxic macroscopic growths along an acid mine drainage.</title>
        <authorList>
            <person name="Mendez-Garcia C."/>
            <person name="Mesa V."/>
            <person name="Sprenger R.R."/>
            <person name="Richter M."/>
            <person name="Diez M.S."/>
            <person name="Solano J."/>
            <person name="Bargiela R."/>
            <person name="Golyshina O.V."/>
            <person name="Manteca A."/>
            <person name="Ramos J.L."/>
            <person name="Gallego J.R."/>
            <person name="Llorente I."/>
            <person name="Martins Dos Santos V.A."/>
            <person name="Jensen O.N."/>
            <person name="Pelaez A.I."/>
            <person name="Sanchez J."/>
            <person name="Ferrer M."/>
        </authorList>
    </citation>
    <scope>NUCLEOTIDE SEQUENCE</scope>
</reference>
<dbReference type="SUPFAM" id="SSF81296">
    <property type="entry name" value="E set domains"/>
    <property type="match status" value="1"/>
</dbReference>
<feature type="domain" description="IPT/TIG" evidence="2">
    <location>
        <begin position="66"/>
        <end position="150"/>
    </location>
</feature>
<comment type="caution">
    <text evidence="3">The sequence shown here is derived from an EMBL/GenBank/DDBJ whole genome shotgun (WGS) entry which is preliminary data.</text>
</comment>
<evidence type="ECO:0000259" key="2">
    <source>
        <dbReference type="SMART" id="SM00429"/>
    </source>
</evidence>
<dbReference type="AlphaFoldDB" id="T1AQE9"/>
<dbReference type="EMBL" id="AUZX01011526">
    <property type="protein sequence ID" value="EQD42954.1"/>
    <property type="molecule type" value="Genomic_DNA"/>
</dbReference>